<dbReference type="SUPFAM" id="SSF53098">
    <property type="entry name" value="Ribonuclease H-like"/>
    <property type="match status" value="1"/>
</dbReference>
<dbReference type="PANTHER" id="PTHR37610:SF97">
    <property type="entry name" value="RETROTRANSPOSON GAG DOMAIN-CONTAINING PROTEIN"/>
    <property type="match status" value="1"/>
</dbReference>
<dbReference type="InterPro" id="IPR036397">
    <property type="entry name" value="RNaseH_sf"/>
</dbReference>
<dbReference type="Gene3D" id="3.30.420.10">
    <property type="entry name" value="Ribonuclease H-like superfamily/Ribonuclease H"/>
    <property type="match status" value="1"/>
</dbReference>
<feature type="compositionally biased region" description="Low complexity" evidence="1">
    <location>
        <begin position="404"/>
        <end position="419"/>
    </location>
</feature>
<dbReference type="InterPro" id="IPR012337">
    <property type="entry name" value="RNaseH-like_sf"/>
</dbReference>
<dbReference type="InterPro" id="IPR029472">
    <property type="entry name" value="Copia-like_N"/>
</dbReference>
<dbReference type="GO" id="GO:0015074">
    <property type="term" value="P:DNA integration"/>
    <property type="evidence" value="ECO:0007669"/>
    <property type="project" value="InterPro"/>
</dbReference>
<protein>
    <recommendedName>
        <fullName evidence="2">Integrase catalytic domain-containing protein</fullName>
    </recommendedName>
</protein>
<feature type="region of interest" description="Disordered" evidence="1">
    <location>
        <begin position="403"/>
        <end position="459"/>
    </location>
</feature>
<gene>
    <name evidence="3" type="ORF">F3Y22_tig00111213pilonHSYRG00052</name>
</gene>
<dbReference type="EMBL" id="VEPZ02001271">
    <property type="protein sequence ID" value="KAE8683119.1"/>
    <property type="molecule type" value="Genomic_DNA"/>
</dbReference>
<reference evidence="3" key="1">
    <citation type="submission" date="2019-09" db="EMBL/GenBank/DDBJ databases">
        <title>Draft genome information of white flower Hibiscus syriacus.</title>
        <authorList>
            <person name="Kim Y.-M."/>
        </authorList>
    </citation>
    <scope>NUCLEOTIDE SEQUENCE [LARGE SCALE GENOMIC DNA]</scope>
    <source>
        <strain evidence="3">YM2019G1</strain>
    </source>
</reference>
<dbReference type="Proteomes" id="UP000436088">
    <property type="component" value="Unassembled WGS sequence"/>
</dbReference>
<evidence type="ECO:0000256" key="1">
    <source>
        <dbReference type="SAM" id="MobiDB-lite"/>
    </source>
</evidence>
<sequence>MVESLNDSLDNGANPYHLHQSDNPGMILVSQLLSNDNFHSWKRSMMLALSTKNKLGFVDGSIQAPDHSMVNQFNAWTRANNLINSWLLNSVSTDIAASLLYHMTGVEMWKDLVDRFQQSNGPFVSSVIVEECNACLLNNIKNNHCNLLGHTKDRCYKLIGYPPGYNSKNWSSSNSSRGKSSQVIHNNFVVSQQGSPAVTEAFTLEQYFQFNLHSVSALLIFSDLSVLFCKTDCLIQDLHQVIGKGELVQGLYLLQMSVLIQIQYLMSDNAPELKFTELFANLAIMHQFSCVETPQQNSVVERKHQHLLDVARALYFQSKMPIKFWGDCLLTATYLINRLPSPALNNKSPYEVLHGHLPDYSRLRVFGCHCFVSTLKSQQDKFSARALPAVFLGYPLVPLEPADSNDGSSLGSNDSTGDTALGSTDSNGGASLGPTDSNNNASPEYAESHADVSLTYSLD</sequence>
<feature type="domain" description="Integrase catalytic" evidence="2">
    <location>
        <begin position="265"/>
        <end position="357"/>
    </location>
</feature>
<comment type="caution">
    <text evidence="3">The sequence shown here is derived from an EMBL/GenBank/DDBJ whole genome shotgun (WGS) entry which is preliminary data.</text>
</comment>
<dbReference type="GO" id="GO:0003676">
    <property type="term" value="F:nucleic acid binding"/>
    <property type="evidence" value="ECO:0007669"/>
    <property type="project" value="InterPro"/>
</dbReference>
<proteinExistence type="predicted"/>
<dbReference type="PANTHER" id="PTHR37610">
    <property type="entry name" value="CCHC-TYPE DOMAIN-CONTAINING PROTEIN"/>
    <property type="match status" value="1"/>
</dbReference>
<keyword evidence="4" id="KW-1185">Reference proteome</keyword>
<feature type="compositionally biased region" description="Polar residues" evidence="1">
    <location>
        <begin position="421"/>
        <end position="442"/>
    </location>
</feature>
<organism evidence="3 4">
    <name type="scientific">Hibiscus syriacus</name>
    <name type="common">Rose of Sharon</name>
    <dbReference type="NCBI Taxonomy" id="106335"/>
    <lineage>
        <taxon>Eukaryota</taxon>
        <taxon>Viridiplantae</taxon>
        <taxon>Streptophyta</taxon>
        <taxon>Embryophyta</taxon>
        <taxon>Tracheophyta</taxon>
        <taxon>Spermatophyta</taxon>
        <taxon>Magnoliopsida</taxon>
        <taxon>eudicotyledons</taxon>
        <taxon>Gunneridae</taxon>
        <taxon>Pentapetalae</taxon>
        <taxon>rosids</taxon>
        <taxon>malvids</taxon>
        <taxon>Malvales</taxon>
        <taxon>Malvaceae</taxon>
        <taxon>Malvoideae</taxon>
        <taxon>Hibiscus</taxon>
    </lineage>
</organism>
<evidence type="ECO:0000313" key="4">
    <source>
        <dbReference type="Proteomes" id="UP000436088"/>
    </source>
</evidence>
<dbReference type="Pfam" id="PF14244">
    <property type="entry name" value="Retrotran_gag_3"/>
    <property type="match status" value="1"/>
</dbReference>
<dbReference type="InterPro" id="IPR001584">
    <property type="entry name" value="Integrase_cat-core"/>
</dbReference>
<evidence type="ECO:0000313" key="3">
    <source>
        <dbReference type="EMBL" id="KAE8683119.1"/>
    </source>
</evidence>
<accession>A0A6A2YUW7</accession>
<evidence type="ECO:0000259" key="2">
    <source>
        <dbReference type="PROSITE" id="PS50994"/>
    </source>
</evidence>
<name>A0A6A2YUW7_HIBSY</name>
<dbReference type="PROSITE" id="PS50994">
    <property type="entry name" value="INTEGRASE"/>
    <property type="match status" value="1"/>
</dbReference>
<dbReference type="AlphaFoldDB" id="A0A6A2YUW7"/>